<protein>
    <submittedName>
        <fullName evidence="1">Uncharacterized protein</fullName>
    </submittedName>
</protein>
<proteinExistence type="predicted"/>
<evidence type="ECO:0000313" key="1">
    <source>
        <dbReference type="EMBL" id="GGI31740.1"/>
    </source>
</evidence>
<evidence type="ECO:0000313" key="2">
    <source>
        <dbReference type="Proteomes" id="UP000625079"/>
    </source>
</evidence>
<reference evidence="1" key="1">
    <citation type="journal article" date="2014" name="Int. J. Syst. Evol. Microbiol.">
        <title>Complete genome sequence of Corynebacterium casei LMG S-19264T (=DSM 44701T), isolated from a smear-ripened cheese.</title>
        <authorList>
            <consortium name="US DOE Joint Genome Institute (JGI-PGF)"/>
            <person name="Walter F."/>
            <person name="Albersmeier A."/>
            <person name="Kalinowski J."/>
            <person name="Ruckert C."/>
        </authorList>
    </citation>
    <scope>NUCLEOTIDE SEQUENCE</scope>
    <source>
        <strain evidence="1">CGMCC 1.15034</strain>
    </source>
</reference>
<dbReference type="Proteomes" id="UP000625079">
    <property type="component" value="Unassembled WGS sequence"/>
</dbReference>
<accession>A0A410VD73</accession>
<comment type="caution">
    <text evidence="1">The sequence shown here is derived from an EMBL/GenBank/DDBJ whole genome shotgun (WGS) entry which is preliminary data.</text>
</comment>
<gene>
    <name evidence="1" type="ORF">GCM10010987_65920</name>
</gene>
<dbReference type="OrthoDB" id="9806994at2"/>
<name>A0A410VD73_9BRAD</name>
<dbReference type="RefSeq" id="WP_128968126.1">
    <property type="nucleotide sequence ID" value="NZ_BMHC01000021.1"/>
</dbReference>
<organism evidence="1 2">
    <name type="scientific">Bradyrhizobium guangdongense</name>
    <dbReference type="NCBI Taxonomy" id="1325090"/>
    <lineage>
        <taxon>Bacteria</taxon>
        <taxon>Pseudomonadati</taxon>
        <taxon>Pseudomonadota</taxon>
        <taxon>Alphaproteobacteria</taxon>
        <taxon>Hyphomicrobiales</taxon>
        <taxon>Nitrobacteraceae</taxon>
        <taxon>Bradyrhizobium</taxon>
    </lineage>
</organism>
<dbReference type="AlphaFoldDB" id="A0A410VD73"/>
<reference evidence="1" key="2">
    <citation type="submission" date="2022-12" db="EMBL/GenBank/DDBJ databases">
        <authorList>
            <person name="Sun Q."/>
            <person name="Zhou Y."/>
        </authorList>
    </citation>
    <scope>NUCLEOTIDE SEQUENCE</scope>
    <source>
        <strain evidence="1">CGMCC 1.15034</strain>
    </source>
</reference>
<sequence length="65" mass="7237">MRIELNGKTYIDQKACAGILSRTEKCLAAWRVRGYGPAYHRIGGRVMFCLDDVVSFINGTKVDAT</sequence>
<dbReference type="EMBL" id="BMHC01000021">
    <property type="protein sequence ID" value="GGI31740.1"/>
    <property type="molecule type" value="Genomic_DNA"/>
</dbReference>